<protein>
    <submittedName>
        <fullName evidence="2">Uncharacterized protein</fullName>
    </submittedName>
</protein>
<dbReference type="AlphaFoldDB" id="I3R2X1"/>
<reference evidence="2 3" key="1">
    <citation type="journal article" date="2012" name="J. Bacteriol.">
        <title>Complete genome sequence of the metabolically versatile halophilic archaeon Haloferax mediterranei, a poly(3-hydroxybutyrate-co-3-hydroxyvalerate) producer.</title>
        <authorList>
            <person name="Han J."/>
            <person name="Zhang F."/>
            <person name="Hou J."/>
            <person name="Liu X."/>
            <person name="Li M."/>
            <person name="Liu H."/>
            <person name="Cai L."/>
            <person name="Zhang B."/>
            <person name="Chen Y."/>
            <person name="Zhou J."/>
            <person name="Hu S."/>
            <person name="Xiang H."/>
        </authorList>
    </citation>
    <scope>NUCLEOTIDE SEQUENCE [LARGE SCALE GENOMIC DNA]</scope>
    <source>
        <strain evidence="3">ATCC 33500 / DSM 1411 / JCM 8866 / NBRC 14739 / NCIMB 2177 / R-4</strain>
    </source>
</reference>
<feature type="compositionally biased region" description="Basic and acidic residues" evidence="1">
    <location>
        <begin position="9"/>
        <end position="56"/>
    </location>
</feature>
<feature type="region of interest" description="Disordered" evidence="1">
    <location>
        <begin position="1"/>
        <end position="68"/>
    </location>
</feature>
<organism evidence="2 3">
    <name type="scientific">Haloferax mediterranei (strain ATCC 33500 / DSM 1411 / JCM 8866 / NBRC 14739 / NCIMB 2177 / R-4)</name>
    <name type="common">Halobacterium mediterranei</name>
    <dbReference type="NCBI Taxonomy" id="523841"/>
    <lineage>
        <taxon>Archaea</taxon>
        <taxon>Methanobacteriati</taxon>
        <taxon>Methanobacteriota</taxon>
        <taxon>Stenosarchaea group</taxon>
        <taxon>Halobacteria</taxon>
        <taxon>Halobacteriales</taxon>
        <taxon>Haloferacaceae</taxon>
        <taxon>Haloferax</taxon>
    </lineage>
</organism>
<dbReference type="HOGENOM" id="CLU_2103424_0_0_2"/>
<evidence type="ECO:0000313" key="2">
    <source>
        <dbReference type="EMBL" id="AFK18581.1"/>
    </source>
</evidence>
<evidence type="ECO:0000256" key="1">
    <source>
        <dbReference type="SAM" id="MobiDB-lite"/>
    </source>
</evidence>
<dbReference type="EMBL" id="CP001868">
    <property type="protein sequence ID" value="AFK18581.1"/>
    <property type="molecule type" value="Genomic_DNA"/>
</dbReference>
<sequence length="115" mass="13051">MLHPSWSCPRERSQSDWGRSDGNADKPEEMQDKPEEMQDKPEEMQDKPKVNAERGQHRTQTTGELSLEPVGRGLLDRLNAESVPCAAVETPRVIRFDEFGYQHFAELAVGTLVDE</sequence>
<dbReference type="KEGG" id="hme:HFX_0860"/>
<proteinExistence type="predicted"/>
<dbReference type="STRING" id="523841.HFX_0860"/>
<name>I3R2X1_HALMT</name>
<dbReference type="Proteomes" id="UP000006469">
    <property type="component" value="Chromosome"/>
</dbReference>
<evidence type="ECO:0000313" key="3">
    <source>
        <dbReference type="Proteomes" id="UP000006469"/>
    </source>
</evidence>
<gene>
    <name evidence="2" type="ordered locus">HFX_0860</name>
</gene>
<accession>I3R2X1</accession>